<name>A0AAN7YLC4_9PEZI</name>
<feature type="compositionally biased region" description="Low complexity" evidence="1">
    <location>
        <begin position="88"/>
        <end position="115"/>
    </location>
</feature>
<dbReference type="PANTHER" id="PTHR10334">
    <property type="entry name" value="CYSTEINE-RICH SECRETORY PROTEIN-RELATED"/>
    <property type="match status" value="1"/>
</dbReference>
<dbReference type="Pfam" id="PF00188">
    <property type="entry name" value="CAP"/>
    <property type="match status" value="1"/>
</dbReference>
<dbReference type="CDD" id="cd05380">
    <property type="entry name" value="CAP_euk"/>
    <property type="match status" value="1"/>
</dbReference>
<organism evidence="4 5">
    <name type="scientific">Meristemomyces frigidus</name>
    <dbReference type="NCBI Taxonomy" id="1508187"/>
    <lineage>
        <taxon>Eukaryota</taxon>
        <taxon>Fungi</taxon>
        <taxon>Dikarya</taxon>
        <taxon>Ascomycota</taxon>
        <taxon>Pezizomycotina</taxon>
        <taxon>Dothideomycetes</taxon>
        <taxon>Dothideomycetidae</taxon>
        <taxon>Mycosphaerellales</taxon>
        <taxon>Teratosphaeriaceae</taxon>
        <taxon>Meristemomyces</taxon>
    </lineage>
</organism>
<sequence length="330" mass="34006">MHSAIFAATLVASALAIPHKHAANHANKRNDFTTYDVVVVTDIAVVTVTGAAPASTPIATTTQVEAVASPSSAPWWWGWHHSQASYSSTPYTAPAPATTKAPSSIAAPSTSAASTPAPPPSTYQAPAPASSSVSTSSSQAPASTVAPSSTISADLSSYSGVVVAHHNLHRANHSADPLQWDDGLAATAASIASNCYYAHNVTAGGGGYGQNIAAGVEANNISAIITDLFYNGEVGWYAGLYTQAQPSMANFEHWGHFSQIVWKATTHVGCATQDCSAQGLGNVGTDVSPYFTVCNYKDPGNYANEYGTNVGSPLNQPTAQWDTLAYVGSS</sequence>
<dbReference type="AlphaFoldDB" id="A0AAN7YLC4"/>
<dbReference type="SUPFAM" id="SSF55797">
    <property type="entry name" value="PR-1-like"/>
    <property type="match status" value="1"/>
</dbReference>
<feature type="compositionally biased region" description="Low complexity" evidence="1">
    <location>
        <begin position="122"/>
        <end position="145"/>
    </location>
</feature>
<dbReference type="FunFam" id="3.40.33.10:FF:000018">
    <property type="entry name" value="SCP-like extracellular protein, putative"/>
    <property type="match status" value="1"/>
</dbReference>
<dbReference type="PRINTS" id="PR00837">
    <property type="entry name" value="V5TPXLIKE"/>
</dbReference>
<dbReference type="Proteomes" id="UP001310890">
    <property type="component" value="Unassembled WGS sequence"/>
</dbReference>
<dbReference type="EMBL" id="JAVRRL010000112">
    <property type="protein sequence ID" value="KAK5107662.1"/>
    <property type="molecule type" value="Genomic_DNA"/>
</dbReference>
<evidence type="ECO:0000259" key="3">
    <source>
        <dbReference type="SMART" id="SM00198"/>
    </source>
</evidence>
<feature type="signal peptide" evidence="2">
    <location>
        <begin position="1"/>
        <end position="16"/>
    </location>
</feature>
<reference evidence="4" key="1">
    <citation type="submission" date="2023-08" db="EMBL/GenBank/DDBJ databases">
        <title>Black Yeasts Isolated from many extreme environments.</title>
        <authorList>
            <person name="Coleine C."/>
            <person name="Stajich J.E."/>
            <person name="Selbmann L."/>
        </authorList>
    </citation>
    <scope>NUCLEOTIDE SEQUENCE</scope>
    <source>
        <strain evidence="4">CCFEE 5401</strain>
    </source>
</reference>
<dbReference type="GO" id="GO:0005576">
    <property type="term" value="C:extracellular region"/>
    <property type="evidence" value="ECO:0007669"/>
    <property type="project" value="InterPro"/>
</dbReference>
<comment type="caution">
    <text evidence="4">The sequence shown here is derived from an EMBL/GenBank/DDBJ whole genome shotgun (WGS) entry which is preliminary data.</text>
</comment>
<feature type="region of interest" description="Disordered" evidence="1">
    <location>
        <begin position="88"/>
        <end position="145"/>
    </location>
</feature>
<dbReference type="PROSITE" id="PS01009">
    <property type="entry name" value="CRISP_1"/>
    <property type="match status" value="1"/>
</dbReference>
<dbReference type="Gene3D" id="3.40.33.10">
    <property type="entry name" value="CAP"/>
    <property type="match status" value="1"/>
</dbReference>
<protein>
    <recommendedName>
        <fullName evidence="3">SCP domain-containing protein</fullName>
    </recommendedName>
</protein>
<feature type="domain" description="SCP" evidence="3">
    <location>
        <begin position="157"/>
        <end position="304"/>
    </location>
</feature>
<evidence type="ECO:0000313" key="5">
    <source>
        <dbReference type="Proteomes" id="UP001310890"/>
    </source>
</evidence>
<dbReference type="InterPro" id="IPR001283">
    <property type="entry name" value="CRISP-related"/>
</dbReference>
<dbReference type="InterPro" id="IPR035940">
    <property type="entry name" value="CAP_sf"/>
</dbReference>
<gene>
    <name evidence="4" type="ORF">LTR62_000943</name>
</gene>
<evidence type="ECO:0000256" key="2">
    <source>
        <dbReference type="SAM" id="SignalP"/>
    </source>
</evidence>
<keyword evidence="2" id="KW-0732">Signal</keyword>
<dbReference type="SMART" id="SM00198">
    <property type="entry name" value="SCP"/>
    <property type="match status" value="1"/>
</dbReference>
<feature type="chain" id="PRO_5043007400" description="SCP domain-containing protein" evidence="2">
    <location>
        <begin position="17"/>
        <end position="330"/>
    </location>
</feature>
<accession>A0AAN7YLC4</accession>
<evidence type="ECO:0000313" key="4">
    <source>
        <dbReference type="EMBL" id="KAK5107662.1"/>
    </source>
</evidence>
<dbReference type="InterPro" id="IPR014044">
    <property type="entry name" value="CAP_dom"/>
</dbReference>
<dbReference type="InterPro" id="IPR018244">
    <property type="entry name" value="Allrgn_V5/Tpx1_CS"/>
</dbReference>
<proteinExistence type="predicted"/>
<evidence type="ECO:0000256" key="1">
    <source>
        <dbReference type="SAM" id="MobiDB-lite"/>
    </source>
</evidence>